<dbReference type="FunCoup" id="A0A316VFC7">
    <property type="interactions" value="143"/>
</dbReference>
<gene>
    <name evidence="1" type="ORF">FA14DRAFT_161032</name>
</gene>
<dbReference type="GeneID" id="37020722"/>
<sequence length="401" mass="44910">MNSSEHQDELIDILSNDYIGKASKNRRIGVLDLRKLDQSEHNGRIESALCIEDGLHGLKERFSWLPPRNKKQDGQDRLGTNASGKSLVVLCNVDELQDVKVALEGWDVAGFITENDTLFWKEATKCGLVKINADNDDVPDLLFEPSQLARIVVEKLERSQEECETSPVTLLDLGCGAGRDLAWIARNLSSGWRLSGIDNLHSIVRRARLLVKDMKLGTEESKDEYPSSTRSAIESIVWAQVSSEGSLQALKHTIEGSTANHGIPVSSCNEDESVAQRLSAFASEHLPHRTFDILFLVRFFPIALLHHLPTLSHIGGWIAISHFTTVTEADEHASGRIINSEQVNRAYSGPPIGKRFELEHITELLENWKKVSNTEWSVTFHHIIPCEDGRPLRNVIFCRTK</sequence>
<dbReference type="Proteomes" id="UP000245771">
    <property type="component" value="Unassembled WGS sequence"/>
</dbReference>
<dbReference type="InterPro" id="IPR029063">
    <property type="entry name" value="SAM-dependent_MTases_sf"/>
</dbReference>
<reference evidence="1 2" key="1">
    <citation type="journal article" date="2018" name="Mol. Biol. Evol.">
        <title>Broad Genomic Sampling Reveals a Smut Pathogenic Ancestry of the Fungal Clade Ustilaginomycotina.</title>
        <authorList>
            <person name="Kijpornyongpan T."/>
            <person name="Mondo S.J."/>
            <person name="Barry K."/>
            <person name="Sandor L."/>
            <person name="Lee J."/>
            <person name="Lipzen A."/>
            <person name="Pangilinan J."/>
            <person name="LaButti K."/>
            <person name="Hainaut M."/>
            <person name="Henrissat B."/>
            <person name="Grigoriev I.V."/>
            <person name="Spatafora J.W."/>
            <person name="Aime M.C."/>
        </authorList>
    </citation>
    <scope>NUCLEOTIDE SEQUENCE [LARGE SCALE GENOMIC DNA]</scope>
    <source>
        <strain evidence="1 2">MCA 3882</strain>
    </source>
</reference>
<dbReference type="RefSeq" id="XP_025356518.1">
    <property type="nucleotide sequence ID" value="XM_025498941.1"/>
</dbReference>
<dbReference type="InParanoid" id="A0A316VFC7"/>
<keyword evidence="2" id="KW-1185">Reference proteome</keyword>
<name>A0A316VFC7_9BASI</name>
<dbReference type="SUPFAM" id="SSF53335">
    <property type="entry name" value="S-adenosyl-L-methionine-dependent methyltransferases"/>
    <property type="match status" value="1"/>
</dbReference>
<evidence type="ECO:0008006" key="3">
    <source>
        <dbReference type="Google" id="ProtNLM"/>
    </source>
</evidence>
<proteinExistence type="predicted"/>
<dbReference type="OrthoDB" id="74240at2759"/>
<dbReference type="Gene3D" id="3.40.50.150">
    <property type="entry name" value="Vaccinia Virus protein VP39"/>
    <property type="match status" value="1"/>
</dbReference>
<evidence type="ECO:0000313" key="1">
    <source>
        <dbReference type="EMBL" id="PWN36216.1"/>
    </source>
</evidence>
<dbReference type="AlphaFoldDB" id="A0A316VFC7"/>
<dbReference type="EMBL" id="KZ819603">
    <property type="protein sequence ID" value="PWN36216.1"/>
    <property type="molecule type" value="Genomic_DNA"/>
</dbReference>
<protein>
    <recommendedName>
        <fullName evidence="3">Methyltransferase domain-containing protein</fullName>
    </recommendedName>
</protein>
<accession>A0A316VFC7</accession>
<organism evidence="1 2">
    <name type="scientific">Meira miltonrushii</name>
    <dbReference type="NCBI Taxonomy" id="1280837"/>
    <lineage>
        <taxon>Eukaryota</taxon>
        <taxon>Fungi</taxon>
        <taxon>Dikarya</taxon>
        <taxon>Basidiomycota</taxon>
        <taxon>Ustilaginomycotina</taxon>
        <taxon>Exobasidiomycetes</taxon>
        <taxon>Exobasidiales</taxon>
        <taxon>Brachybasidiaceae</taxon>
        <taxon>Meira</taxon>
    </lineage>
</organism>
<evidence type="ECO:0000313" key="2">
    <source>
        <dbReference type="Proteomes" id="UP000245771"/>
    </source>
</evidence>